<evidence type="ECO:0000256" key="1">
    <source>
        <dbReference type="SAM" id="Phobius"/>
    </source>
</evidence>
<reference evidence="2 3" key="1">
    <citation type="submission" date="2013-02" db="EMBL/GenBank/DDBJ databases">
        <title>Draft genome sequence of Amycolatopsis vancoresmycina strain DSM 44592T.</title>
        <authorList>
            <person name="Kumar S."/>
            <person name="Kaur N."/>
            <person name="Kaur C."/>
            <person name="Raghava G.P.S."/>
            <person name="Mayilraj S."/>
        </authorList>
    </citation>
    <scope>NUCLEOTIDE SEQUENCE [LARGE SCALE GENOMIC DNA]</scope>
    <source>
        <strain evidence="2 3">DSM 44592</strain>
    </source>
</reference>
<accession>R1HPF3</accession>
<dbReference type="eggNOG" id="ENOG5033MCS">
    <property type="taxonomic scope" value="Bacteria"/>
</dbReference>
<dbReference type="PATRIC" id="fig|1292037.4.peg.5068"/>
<organism evidence="2 3">
    <name type="scientific">Amycolatopsis vancoresmycina DSM 44592</name>
    <dbReference type="NCBI Taxonomy" id="1292037"/>
    <lineage>
        <taxon>Bacteria</taxon>
        <taxon>Bacillati</taxon>
        <taxon>Actinomycetota</taxon>
        <taxon>Actinomycetes</taxon>
        <taxon>Pseudonocardiales</taxon>
        <taxon>Pseudonocardiaceae</taxon>
        <taxon>Amycolatopsis</taxon>
    </lineage>
</organism>
<keyword evidence="1" id="KW-0812">Transmembrane</keyword>
<dbReference type="RefSeq" id="WP_003099825.1">
    <property type="nucleotide sequence ID" value="NZ_AOUO01000408.1"/>
</dbReference>
<dbReference type="EMBL" id="AOUO01000408">
    <property type="protein sequence ID" value="EOD65390.1"/>
    <property type="molecule type" value="Genomic_DNA"/>
</dbReference>
<comment type="caution">
    <text evidence="2">The sequence shown here is derived from an EMBL/GenBank/DDBJ whole genome shotgun (WGS) entry which is preliminary data.</text>
</comment>
<dbReference type="Proteomes" id="UP000014139">
    <property type="component" value="Unassembled WGS sequence"/>
</dbReference>
<proteinExistence type="predicted"/>
<keyword evidence="1" id="KW-0472">Membrane</keyword>
<sequence>MRIRWLQALVAVVTTLAFVLAAVLVEAGRAQLVWLLVLAALPAVVGLLSADVLLRRDFPRARYNRIEFDWKYIFPDPPRVFDLTLRRGAGIEAAEKTPFVGDRCALQAGGQYLLDARIGGRSPWSVVRGPQPGIDPLLPDSASGHELEVVIYTGGFTVDGPPVRPLRLPPAGPSETVVFELRAPAEPGEAWVRVNVLHRDNLIQTYRLVARVGEREQWFDEEVTAARLEYSATTAWANVADFRPRYVSLVVNADAGDGRHRVFVKSTGTVFHFPVNDDVRTRVLPALRDTMTDAARGTLGPDAALRALAEGGWAVWAALFGELPGAAGEPLRELTLRSDEIIQITRAERHHSVPWTLLYDWLLPAGPPEGPVCWGFDPPGSGKRCGHHRESRVICARGFWGVRHQVEERLDGSGDLARHLVPHRGKLKVDLALGVVDAEVTGLVSDLAAIGAPRKLGKEHRLLSLLWDPGDRAPVVTILGHHDADTQEIDCGTAEIRLTPRMITEQRVVSGSWTAPSPLILLLACGSGVLLPGNLTNHVSALTAVGASGVVATECVIMTDHARQFARCLVATLAGSGASVGAAMQAARQHLLAEKQVPALAFVAFGSADVVLEAS</sequence>
<gene>
    <name evidence="2" type="ORF">H480_26842</name>
</gene>
<feature type="transmembrane region" description="Helical" evidence="1">
    <location>
        <begin position="31"/>
        <end position="54"/>
    </location>
</feature>
<evidence type="ECO:0000313" key="2">
    <source>
        <dbReference type="EMBL" id="EOD65390.1"/>
    </source>
</evidence>
<keyword evidence="1" id="KW-1133">Transmembrane helix</keyword>
<dbReference type="OrthoDB" id="5183603at2"/>
<dbReference type="AlphaFoldDB" id="R1HPF3"/>
<evidence type="ECO:0008006" key="4">
    <source>
        <dbReference type="Google" id="ProtNLM"/>
    </source>
</evidence>
<name>R1HPF3_9PSEU</name>
<keyword evidence="3" id="KW-1185">Reference proteome</keyword>
<evidence type="ECO:0000313" key="3">
    <source>
        <dbReference type="Proteomes" id="UP000014139"/>
    </source>
</evidence>
<protein>
    <recommendedName>
        <fullName evidence="4">CHAT domain-containing protein</fullName>
    </recommendedName>
</protein>